<sequence>MPAQRCRCAGSGGNGGAAATDTGGGDGAAAAAPNGSTSTSSSSSAQAPAGLPPGYWEEGRVRYNRMRHERDRANKKRAREQLQQQQQQQQQQTAPPPSVVAAAAANPDAPHAHPPRAAARGPPASERRRAAVAAALAGAAPRVVIDCSYATRPGPHAARFGARASEAAARARVRSLAKQIEVSMALNRRAARPLGLTLACFCGDLAAFCDHMGAAAWAVERHEGGVLEVFGGGAGLPGARGGGGDRGGGEGGGGSGSGAEGGGGGEEEEGCGTRRGGSSGTDGFSGAESSGTESGGVCAPAAAGAPPQTPRPRRLVLLSPDADAPLAGPLDPRTAYVIGGIVDKSVVKGLSLGWAASAGVAAARLPVREHAHALGMHFDGANKTPVLAVNEVVAVLLAAWANGGDWGGALAAALPPRLRRGGGGVN</sequence>
<dbReference type="EC" id="2.1.1.221" evidence="1"/>
<dbReference type="GO" id="GO:0002939">
    <property type="term" value="P:tRNA N1-guanine methylation"/>
    <property type="evidence" value="ECO:0007669"/>
    <property type="project" value="TreeGrafter"/>
</dbReference>
<evidence type="ECO:0000256" key="3">
    <source>
        <dbReference type="ARBA" id="ARBA00022679"/>
    </source>
</evidence>
<protein>
    <recommendedName>
        <fullName evidence="1">tRNA (guanine(9)-N(1))-methyltransferase</fullName>
        <ecNumber evidence="1">2.1.1.221</ecNumber>
    </recommendedName>
</protein>
<proteinExistence type="predicted"/>
<keyword evidence="2 8" id="KW-0489">Methyltransferase</keyword>
<comment type="catalytic activity">
    <reaction evidence="5">
        <text>guanosine(9) in tRNA + S-adenosyl-L-methionine = N(1)-methylguanosine(9) in tRNA + S-adenosyl-L-homocysteine + H(+)</text>
        <dbReference type="Rhea" id="RHEA:43156"/>
        <dbReference type="Rhea" id="RHEA-COMP:10367"/>
        <dbReference type="Rhea" id="RHEA-COMP:10368"/>
        <dbReference type="ChEBI" id="CHEBI:15378"/>
        <dbReference type="ChEBI" id="CHEBI:57856"/>
        <dbReference type="ChEBI" id="CHEBI:59789"/>
        <dbReference type="ChEBI" id="CHEBI:73542"/>
        <dbReference type="ChEBI" id="CHEBI:74269"/>
        <dbReference type="EC" id="2.1.1.221"/>
    </reaction>
</comment>
<dbReference type="PANTHER" id="PTHR13563">
    <property type="entry name" value="TRNA (GUANINE-9-) METHYLTRANSFERASE"/>
    <property type="match status" value="1"/>
</dbReference>
<dbReference type="EMBL" id="BDRX01000014">
    <property type="protein sequence ID" value="GBF90048.1"/>
    <property type="molecule type" value="Genomic_DNA"/>
</dbReference>
<accession>A0A2V0NQV0</accession>
<evidence type="ECO:0000256" key="5">
    <source>
        <dbReference type="ARBA" id="ARBA00048434"/>
    </source>
</evidence>
<evidence type="ECO:0000256" key="2">
    <source>
        <dbReference type="ARBA" id="ARBA00022603"/>
    </source>
</evidence>
<comment type="caution">
    <text evidence="8">The sequence shown here is derived from an EMBL/GenBank/DDBJ whole genome shotgun (WGS) entry which is preliminary data.</text>
</comment>
<evidence type="ECO:0000313" key="9">
    <source>
        <dbReference type="Proteomes" id="UP000247498"/>
    </source>
</evidence>
<keyword evidence="4" id="KW-0949">S-adenosyl-L-methionine</keyword>
<feature type="compositionally biased region" description="Low complexity" evidence="6">
    <location>
        <begin position="28"/>
        <end position="54"/>
    </location>
</feature>
<organism evidence="8 9">
    <name type="scientific">Raphidocelis subcapitata</name>
    <dbReference type="NCBI Taxonomy" id="307507"/>
    <lineage>
        <taxon>Eukaryota</taxon>
        <taxon>Viridiplantae</taxon>
        <taxon>Chlorophyta</taxon>
        <taxon>core chlorophytes</taxon>
        <taxon>Chlorophyceae</taxon>
        <taxon>CS clade</taxon>
        <taxon>Sphaeropleales</taxon>
        <taxon>Selenastraceae</taxon>
        <taxon>Raphidocelis</taxon>
    </lineage>
</organism>
<feature type="compositionally biased region" description="Low complexity" evidence="6">
    <location>
        <begin position="281"/>
        <end position="306"/>
    </location>
</feature>
<name>A0A2V0NQV0_9CHLO</name>
<dbReference type="PROSITE" id="PS51675">
    <property type="entry name" value="SAM_MT_TRM10"/>
    <property type="match status" value="1"/>
</dbReference>
<dbReference type="PANTHER" id="PTHR13563:SF13">
    <property type="entry name" value="TRNA METHYLTRANSFERASE 10 HOMOLOG A"/>
    <property type="match status" value="1"/>
</dbReference>
<feature type="region of interest" description="Disordered" evidence="6">
    <location>
        <begin position="238"/>
        <end position="313"/>
    </location>
</feature>
<dbReference type="STRING" id="307507.A0A2V0NQV0"/>
<dbReference type="InterPro" id="IPR038459">
    <property type="entry name" value="MT_TRM10-typ_sf"/>
</dbReference>
<evidence type="ECO:0000256" key="1">
    <source>
        <dbReference type="ARBA" id="ARBA00012797"/>
    </source>
</evidence>
<evidence type="ECO:0000256" key="6">
    <source>
        <dbReference type="SAM" id="MobiDB-lite"/>
    </source>
</evidence>
<dbReference type="AlphaFoldDB" id="A0A2V0NQV0"/>
<evidence type="ECO:0000313" key="8">
    <source>
        <dbReference type="EMBL" id="GBF90048.1"/>
    </source>
</evidence>
<feature type="region of interest" description="Disordered" evidence="6">
    <location>
        <begin position="1"/>
        <end position="130"/>
    </location>
</feature>
<dbReference type="InterPro" id="IPR007356">
    <property type="entry name" value="tRNA_m1G_MeTrfase_euk"/>
</dbReference>
<feature type="compositionally biased region" description="Basic and acidic residues" evidence="6">
    <location>
        <begin position="57"/>
        <end position="72"/>
    </location>
</feature>
<dbReference type="Gene3D" id="3.40.1280.30">
    <property type="match status" value="1"/>
</dbReference>
<dbReference type="CDD" id="cd18089">
    <property type="entry name" value="SPOUT_Trm10-like"/>
    <property type="match status" value="1"/>
</dbReference>
<dbReference type="GO" id="GO:0052905">
    <property type="term" value="F:tRNA (guanosine(9)-N1)-methyltransferase activity"/>
    <property type="evidence" value="ECO:0007669"/>
    <property type="project" value="UniProtKB-EC"/>
</dbReference>
<dbReference type="InterPro" id="IPR028564">
    <property type="entry name" value="MT_TRM10-typ"/>
</dbReference>
<evidence type="ECO:0000256" key="4">
    <source>
        <dbReference type="ARBA" id="ARBA00022691"/>
    </source>
</evidence>
<dbReference type="GO" id="GO:0005634">
    <property type="term" value="C:nucleus"/>
    <property type="evidence" value="ECO:0007669"/>
    <property type="project" value="TreeGrafter"/>
</dbReference>
<feature type="domain" description="SAM-dependent MTase TRM10-type" evidence="7">
    <location>
        <begin position="140"/>
        <end position="421"/>
    </location>
</feature>
<feature type="compositionally biased region" description="Gly residues" evidence="6">
    <location>
        <begin position="238"/>
        <end position="264"/>
    </location>
</feature>
<dbReference type="InParanoid" id="A0A2V0NQV0"/>
<feature type="compositionally biased region" description="Gly residues" evidence="6">
    <location>
        <begin position="10"/>
        <end position="27"/>
    </location>
</feature>
<feature type="compositionally biased region" description="Low complexity" evidence="6">
    <location>
        <begin position="81"/>
        <end position="124"/>
    </location>
</feature>
<reference evidence="8 9" key="1">
    <citation type="journal article" date="2018" name="Sci. Rep.">
        <title>Raphidocelis subcapitata (=Pseudokirchneriella subcapitata) provides an insight into genome evolution and environmental adaptations in the Sphaeropleales.</title>
        <authorList>
            <person name="Suzuki S."/>
            <person name="Yamaguchi H."/>
            <person name="Nakajima N."/>
            <person name="Kawachi M."/>
        </authorList>
    </citation>
    <scope>NUCLEOTIDE SEQUENCE [LARGE SCALE GENOMIC DNA]</scope>
    <source>
        <strain evidence="8 9">NIES-35</strain>
    </source>
</reference>
<gene>
    <name evidence="8" type="ORF">Rsub_02756</name>
</gene>
<keyword evidence="3 8" id="KW-0808">Transferase</keyword>
<dbReference type="Proteomes" id="UP000247498">
    <property type="component" value="Unassembled WGS sequence"/>
</dbReference>
<dbReference type="GO" id="GO:0000049">
    <property type="term" value="F:tRNA binding"/>
    <property type="evidence" value="ECO:0007669"/>
    <property type="project" value="TreeGrafter"/>
</dbReference>
<keyword evidence="9" id="KW-1185">Reference proteome</keyword>
<evidence type="ECO:0000259" key="7">
    <source>
        <dbReference type="PROSITE" id="PS51675"/>
    </source>
</evidence>
<dbReference type="OrthoDB" id="278300at2759"/>